<accession>A0A8K0G607</accession>
<reference evidence="3" key="1">
    <citation type="submission" date="2019-08" db="EMBL/GenBank/DDBJ databases">
        <title>The genome of the North American firefly Photinus pyralis.</title>
        <authorList>
            <consortium name="Photinus pyralis genome working group"/>
            <person name="Fallon T.R."/>
            <person name="Sander Lower S.E."/>
            <person name="Weng J.-K."/>
        </authorList>
    </citation>
    <scope>NUCLEOTIDE SEQUENCE</scope>
    <source>
        <strain evidence="3">TRF0915ILg1</strain>
        <tissue evidence="3">Whole body</tissue>
    </source>
</reference>
<feature type="chain" id="PRO_5035465763" evidence="2">
    <location>
        <begin position="20"/>
        <end position="258"/>
    </location>
</feature>
<dbReference type="EMBL" id="VTPC01008349">
    <property type="protein sequence ID" value="KAF2892935.1"/>
    <property type="molecule type" value="Genomic_DNA"/>
</dbReference>
<evidence type="ECO:0000256" key="2">
    <source>
        <dbReference type="SAM" id="SignalP"/>
    </source>
</evidence>
<organism evidence="3 4">
    <name type="scientific">Ignelater luminosus</name>
    <name type="common">Cucubano</name>
    <name type="synonym">Pyrophorus luminosus</name>
    <dbReference type="NCBI Taxonomy" id="2038154"/>
    <lineage>
        <taxon>Eukaryota</taxon>
        <taxon>Metazoa</taxon>
        <taxon>Ecdysozoa</taxon>
        <taxon>Arthropoda</taxon>
        <taxon>Hexapoda</taxon>
        <taxon>Insecta</taxon>
        <taxon>Pterygota</taxon>
        <taxon>Neoptera</taxon>
        <taxon>Endopterygota</taxon>
        <taxon>Coleoptera</taxon>
        <taxon>Polyphaga</taxon>
        <taxon>Elateriformia</taxon>
        <taxon>Elateroidea</taxon>
        <taxon>Elateridae</taxon>
        <taxon>Agrypninae</taxon>
        <taxon>Pyrophorini</taxon>
        <taxon>Ignelater</taxon>
    </lineage>
</organism>
<dbReference type="AlphaFoldDB" id="A0A8K0G607"/>
<evidence type="ECO:0000256" key="1">
    <source>
        <dbReference type="SAM" id="Phobius"/>
    </source>
</evidence>
<sequence length="258" mass="27642">MKSFHLISFSAAAIVCVLATPKKYTAGENNEGGFQPSNLRYYESPLSDNSRNFSIKPDPKETKESTAINRYQRFGSVPLLPPSGYGNTGAGVQGYPPPGGVGYMMPMKIDIGGVALGALLGLGAVLIAPKLMSVFHMVGPGYRSLDSNTSAVTEILSRIDNTLEQHNIDSSSCMQRVICSYVHEAQKNLENGEGSTVDQVISALSNNSLFSYMLDGSAVKQAVDMGKQGDLEKCSSLYMKCPISRDNVMQVIASLLPA</sequence>
<dbReference type="OrthoDB" id="6356735at2759"/>
<protein>
    <submittedName>
        <fullName evidence="3">Uncharacterized protein</fullName>
    </submittedName>
</protein>
<proteinExistence type="predicted"/>
<feature type="signal peptide" evidence="2">
    <location>
        <begin position="1"/>
        <end position="19"/>
    </location>
</feature>
<feature type="transmembrane region" description="Helical" evidence="1">
    <location>
        <begin position="111"/>
        <end position="128"/>
    </location>
</feature>
<keyword evidence="1" id="KW-1133">Transmembrane helix</keyword>
<keyword evidence="4" id="KW-1185">Reference proteome</keyword>
<keyword evidence="1" id="KW-0472">Membrane</keyword>
<keyword evidence="2" id="KW-0732">Signal</keyword>
<keyword evidence="1" id="KW-0812">Transmembrane</keyword>
<dbReference type="Pfam" id="PF07841">
    <property type="entry name" value="DM4_12"/>
    <property type="match status" value="1"/>
</dbReference>
<name>A0A8K0G607_IGNLU</name>
<gene>
    <name evidence="3" type="ORF">ILUMI_13229</name>
</gene>
<dbReference type="InterPro" id="IPR006631">
    <property type="entry name" value="DM4_12"/>
</dbReference>
<evidence type="ECO:0000313" key="4">
    <source>
        <dbReference type="Proteomes" id="UP000801492"/>
    </source>
</evidence>
<evidence type="ECO:0000313" key="3">
    <source>
        <dbReference type="EMBL" id="KAF2892935.1"/>
    </source>
</evidence>
<comment type="caution">
    <text evidence="3">The sequence shown here is derived from an EMBL/GenBank/DDBJ whole genome shotgun (WGS) entry which is preliminary data.</text>
</comment>
<dbReference type="Proteomes" id="UP000801492">
    <property type="component" value="Unassembled WGS sequence"/>
</dbReference>